<evidence type="ECO:0000313" key="1">
    <source>
        <dbReference type="Proteomes" id="UP000095283"/>
    </source>
</evidence>
<protein>
    <submittedName>
        <fullName evidence="2">DDE_3 domain-containing protein</fullName>
    </submittedName>
</protein>
<dbReference type="Proteomes" id="UP000095283">
    <property type="component" value="Unplaced"/>
</dbReference>
<accession>A0A1I7XRZ5</accession>
<dbReference type="WBParaSite" id="Hba_20100">
    <property type="protein sequence ID" value="Hba_20100"/>
    <property type="gene ID" value="Hba_20100"/>
</dbReference>
<sequence length="66" mass="7238">MVLMVVTRIGGVSFTFQQDNATIHASQSTKTRLEYNDVNNGLSIALFGPKYDGESLGNSRVTDLCR</sequence>
<evidence type="ECO:0000313" key="2">
    <source>
        <dbReference type="WBParaSite" id="Hba_20100"/>
    </source>
</evidence>
<keyword evidence="1" id="KW-1185">Reference proteome</keyword>
<organism evidence="1 2">
    <name type="scientific">Heterorhabditis bacteriophora</name>
    <name type="common">Entomopathogenic nematode worm</name>
    <dbReference type="NCBI Taxonomy" id="37862"/>
    <lineage>
        <taxon>Eukaryota</taxon>
        <taxon>Metazoa</taxon>
        <taxon>Ecdysozoa</taxon>
        <taxon>Nematoda</taxon>
        <taxon>Chromadorea</taxon>
        <taxon>Rhabditida</taxon>
        <taxon>Rhabditina</taxon>
        <taxon>Rhabditomorpha</taxon>
        <taxon>Strongyloidea</taxon>
        <taxon>Heterorhabditidae</taxon>
        <taxon>Heterorhabditis</taxon>
    </lineage>
</organism>
<reference evidence="2" key="1">
    <citation type="submission" date="2016-11" db="UniProtKB">
        <authorList>
            <consortium name="WormBaseParasite"/>
        </authorList>
    </citation>
    <scope>IDENTIFICATION</scope>
</reference>
<dbReference type="AlphaFoldDB" id="A0A1I7XRZ5"/>
<proteinExistence type="predicted"/>
<name>A0A1I7XRZ5_HETBA</name>